<dbReference type="AlphaFoldDB" id="A0A9P7K250"/>
<organism evidence="2 3">
    <name type="scientific">Sphagnurus paluster</name>
    <dbReference type="NCBI Taxonomy" id="117069"/>
    <lineage>
        <taxon>Eukaryota</taxon>
        <taxon>Fungi</taxon>
        <taxon>Dikarya</taxon>
        <taxon>Basidiomycota</taxon>
        <taxon>Agaricomycotina</taxon>
        <taxon>Agaricomycetes</taxon>
        <taxon>Agaricomycetidae</taxon>
        <taxon>Agaricales</taxon>
        <taxon>Tricholomatineae</taxon>
        <taxon>Lyophyllaceae</taxon>
        <taxon>Sphagnurus</taxon>
    </lineage>
</organism>
<sequence length="277" mass="30677">QLKVNLLPISISIVTVAKHLPAATREPQITRLVTILSQILRSRSQENQNLTRDAINRIAVTLGPSYLPLILQELRAALLRGPQLHVLAYVVHSLLVHMTTGDHATTFGVLDDCVNDISYVSTEVIFGESGRDVQSEDFKTKMREVHASALKGLDLFAIISKFITPPKISSLLAPLKAIMQETESVKVMNLVEEVLKRIAGRLNSNAHLVPKELLVLCNTLISQNARFLKQPSPKRRSGPKGDTIVQVKRQEAVKVDHYSNNSFCFVAFGVDLFNTAL</sequence>
<dbReference type="OrthoDB" id="360653at2759"/>
<dbReference type="PANTHER" id="PTHR17695:SF11">
    <property type="entry name" value="SMALL SUBUNIT PROCESSOME COMPONENT 20 HOMOLOG"/>
    <property type="match status" value="1"/>
</dbReference>
<reference evidence="2" key="1">
    <citation type="submission" date="2021-02" db="EMBL/GenBank/DDBJ databases">
        <authorList>
            <person name="Nieuwenhuis M."/>
            <person name="Van De Peppel L.J.J."/>
        </authorList>
    </citation>
    <scope>NUCLEOTIDE SEQUENCE</scope>
    <source>
        <strain evidence="2">D49</strain>
    </source>
</reference>
<feature type="non-terminal residue" evidence="2">
    <location>
        <position position="1"/>
    </location>
</feature>
<evidence type="ECO:0000313" key="2">
    <source>
        <dbReference type="EMBL" id="KAG5633570.1"/>
    </source>
</evidence>
<evidence type="ECO:0000313" key="3">
    <source>
        <dbReference type="Proteomes" id="UP000717328"/>
    </source>
</evidence>
<dbReference type="PANTHER" id="PTHR17695">
    <property type="entry name" value="SMALL SUBUNIT PROCESSOME COMPONENT 20 HOMOLOG"/>
    <property type="match status" value="1"/>
</dbReference>
<comment type="caution">
    <text evidence="2">The sequence shown here is derived from an EMBL/GenBank/DDBJ whole genome shotgun (WGS) entry which is preliminary data.</text>
</comment>
<dbReference type="Pfam" id="PF20416">
    <property type="entry name" value="UTP20"/>
    <property type="match status" value="1"/>
</dbReference>
<evidence type="ECO:0000259" key="1">
    <source>
        <dbReference type="Pfam" id="PF20416"/>
    </source>
</evidence>
<name>A0A9P7K250_9AGAR</name>
<dbReference type="GO" id="GO:0030686">
    <property type="term" value="C:90S preribosome"/>
    <property type="evidence" value="ECO:0007669"/>
    <property type="project" value="TreeGrafter"/>
</dbReference>
<protein>
    <recommendedName>
        <fullName evidence="1">U3 small nucleolar RNA-associated protein 20 domain-containing protein</fullName>
    </recommendedName>
</protein>
<feature type="domain" description="U3 small nucleolar RNA-associated protein 20" evidence="1">
    <location>
        <begin position="7"/>
        <end position="221"/>
    </location>
</feature>
<dbReference type="SUPFAM" id="SSF48371">
    <property type="entry name" value="ARM repeat"/>
    <property type="match status" value="1"/>
</dbReference>
<dbReference type="EMBL" id="JABCKI010007482">
    <property type="protein sequence ID" value="KAG5633570.1"/>
    <property type="molecule type" value="Genomic_DNA"/>
</dbReference>
<dbReference type="InterPro" id="IPR052575">
    <property type="entry name" value="SSU_processome_comp_20"/>
</dbReference>
<dbReference type="InterPro" id="IPR046523">
    <property type="entry name" value="UTP20_dom"/>
</dbReference>
<reference evidence="2" key="2">
    <citation type="submission" date="2021-10" db="EMBL/GenBank/DDBJ databases">
        <title>Phylogenomics reveals ancestral predisposition of the termite-cultivated fungus Termitomyces towards a domesticated lifestyle.</title>
        <authorList>
            <person name="Auxier B."/>
            <person name="Grum-Grzhimaylo A."/>
            <person name="Cardenas M.E."/>
            <person name="Lodge J.D."/>
            <person name="Laessoe T."/>
            <person name="Pedersen O."/>
            <person name="Smith M.E."/>
            <person name="Kuyper T.W."/>
            <person name="Franco-Molano E.A."/>
            <person name="Baroni T.J."/>
            <person name="Aanen D.K."/>
        </authorList>
    </citation>
    <scope>NUCLEOTIDE SEQUENCE</scope>
    <source>
        <strain evidence="2">D49</strain>
    </source>
</reference>
<gene>
    <name evidence="2" type="ORF">H0H81_006774</name>
</gene>
<accession>A0A9P7K250</accession>
<dbReference type="Proteomes" id="UP000717328">
    <property type="component" value="Unassembled WGS sequence"/>
</dbReference>
<keyword evidence="3" id="KW-1185">Reference proteome</keyword>
<dbReference type="InterPro" id="IPR016024">
    <property type="entry name" value="ARM-type_fold"/>
</dbReference>
<dbReference type="GO" id="GO:0032040">
    <property type="term" value="C:small-subunit processome"/>
    <property type="evidence" value="ECO:0007669"/>
    <property type="project" value="TreeGrafter"/>
</dbReference>
<proteinExistence type="predicted"/>